<dbReference type="SUPFAM" id="SSF55681">
    <property type="entry name" value="Class II aaRS and biotin synthetases"/>
    <property type="match status" value="1"/>
</dbReference>
<organism evidence="1 2">
    <name type="scientific">Listeria floridensis FSL S10-1187</name>
    <dbReference type="NCBI Taxonomy" id="1265817"/>
    <lineage>
        <taxon>Bacteria</taxon>
        <taxon>Bacillati</taxon>
        <taxon>Bacillota</taxon>
        <taxon>Bacilli</taxon>
        <taxon>Bacillales</taxon>
        <taxon>Listeriaceae</taxon>
        <taxon>Listeria</taxon>
    </lineage>
</organism>
<keyword evidence="2" id="KW-1185">Reference proteome</keyword>
<accession>A0ABP3B026</accession>
<dbReference type="Gene3D" id="3.30.930.10">
    <property type="entry name" value="Bira Bifunctional Protein, Domain 2"/>
    <property type="match status" value="1"/>
</dbReference>
<proteinExistence type="predicted"/>
<dbReference type="InterPro" id="IPR045864">
    <property type="entry name" value="aa-tRNA-synth_II/BPL/LPL"/>
</dbReference>
<dbReference type="Proteomes" id="UP000019249">
    <property type="component" value="Unassembled WGS sequence"/>
</dbReference>
<sequence length="112" mass="12345">MTLLEGSLLKQDKWRFIDQTTLNPSFSALESYATDDTLCRTIGKKASPPTVRAWVHEKTVSIGIQDTKLPNLEAGIAFFKTSGLSSCATELGRSRGRARPRCFESFDGASRC</sequence>
<protein>
    <submittedName>
        <fullName evidence="1">Lipoate-protein ligase A</fullName>
    </submittedName>
</protein>
<name>A0ABP3B026_9LIST</name>
<gene>
    <name evidence="1" type="ORF">MFLO_06529</name>
</gene>
<reference evidence="1 2" key="1">
    <citation type="journal article" date="2014" name="Int. J. Syst. Evol. Microbiol.">
        <title>Listeria floridensis sp. nov., Listeria aquatica sp. nov., Listeria cornellensis sp. nov., Listeria riparia sp. nov. and Listeria grandensis sp. nov., from agricultural and natural environments.</title>
        <authorList>
            <person name="den Bakker H.C."/>
            <person name="Warchocki S."/>
            <person name="Wright E.M."/>
            <person name="Allred A.F."/>
            <person name="Ahlstrom C."/>
            <person name="Manuel C.S."/>
            <person name="Stasiewicz M.J."/>
            <person name="Burrell A."/>
            <person name="Roof S."/>
            <person name="Strawn L."/>
            <person name="Fortes E.D."/>
            <person name="Nightingale K.K."/>
            <person name="Kephart D."/>
            <person name="Wiedmann M."/>
        </authorList>
    </citation>
    <scope>NUCLEOTIDE SEQUENCE [LARGE SCALE GENOMIC DNA]</scope>
    <source>
        <strain evidence="1 2">FSL S10-1187</strain>
    </source>
</reference>
<comment type="caution">
    <text evidence="1">The sequence shown here is derived from an EMBL/GenBank/DDBJ whole genome shotgun (WGS) entry which is preliminary data.</text>
</comment>
<keyword evidence="1" id="KW-0436">Ligase</keyword>
<evidence type="ECO:0000313" key="1">
    <source>
        <dbReference type="EMBL" id="EUJ32741.1"/>
    </source>
</evidence>
<evidence type="ECO:0000313" key="2">
    <source>
        <dbReference type="Proteomes" id="UP000019249"/>
    </source>
</evidence>
<dbReference type="EMBL" id="AODF01000010">
    <property type="protein sequence ID" value="EUJ32741.1"/>
    <property type="molecule type" value="Genomic_DNA"/>
</dbReference>
<dbReference type="GO" id="GO:0016874">
    <property type="term" value="F:ligase activity"/>
    <property type="evidence" value="ECO:0007669"/>
    <property type="project" value="UniProtKB-KW"/>
</dbReference>